<proteinExistence type="predicted"/>
<dbReference type="EMBL" id="OY660865">
    <property type="protein sequence ID" value="CAJ1050415.1"/>
    <property type="molecule type" value="Genomic_DNA"/>
</dbReference>
<evidence type="ECO:0000256" key="1">
    <source>
        <dbReference type="SAM" id="MobiDB-lite"/>
    </source>
</evidence>
<accession>A0AAV1ENS8</accession>
<gene>
    <name evidence="2" type="ORF">XNOV1_A042251</name>
</gene>
<protein>
    <submittedName>
        <fullName evidence="2">Unnamed protein product</fullName>
    </submittedName>
</protein>
<reference evidence="2" key="1">
    <citation type="submission" date="2023-08" db="EMBL/GenBank/DDBJ databases">
        <authorList>
            <person name="Alioto T."/>
            <person name="Alioto T."/>
            <person name="Gomez Garrido J."/>
        </authorList>
    </citation>
    <scope>NUCLEOTIDE SEQUENCE</scope>
</reference>
<feature type="region of interest" description="Disordered" evidence="1">
    <location>
        <begin position="53"/>
        <end position="112"/>
    </location>
</feature>
<feature type="region of interest" description="Disordered" evidence="1">
    <location>
        <begin position="1"/>
        <end position="31"/>
    </location>
</feature>
<keyword evidence="3" id="KW-1185">Reference proteome</keyword>
<evidence type="ECO:0000313" key="3">
    <source>
        <dbReference type="Proteomes" id="UP001178508"/>
    </source>
</evidence>
<organism evidence="2 3">
    <name type="scientific">Xyrichtys novacula</name>
    <name type="common">Pearly razorfish</name>
    <name type="synonym">Hemipteronotus novacula</name>
    <dbReference type="NCBI Taxonomy" id="13765"/>
    <lineage>
        <taxon>Eukaryota</taxon>
        <taxon>Metazoa</taxon>
        <taxon>Chordata</taxon>
        <taxon>Craniata</taxon>
        <taxon>Vertebrata</taxon>
        <taxon>Euteleostomi</taxon>
        <taxon>Actinopterygii</taxon>
        <taxon>Neopterygii</taxon>
        <taxon>Teleostei</taxon>
        <taxon>Neoteleostei</taxon>
        <taxon>Acanthomorphata</taxon>
        <taxon>Eupercaria</taxon>
        <taxon>Labriformes</taxon>
        <taxon>Labridae</taxon>
        <taxon>Xyrichtys</taxon>
    </lineage>
</organism>
<feature type="compositionally biased region" description="Basic and acidic residues" evidence="1">
    <location>
        <begin position="65"/>
        <end position="81"/>
    </location>
</feature>
<evidence type="ECO:0000313" key="2">
    <source>
        <dbReference type="EMBL" id="CAJ1050415.1"/>
    </source>
</evidence>
<feature type="compositionally biased region" description="Basic and acidic residues" evidence="1">
    <location>
        <begin position="88"/>
        <end position="112"/>
    </location>
</feature>
<name>A0AAV1ENS8_XYRNO</name>
<sequence>MPAGGGVRKKNEEEEEEEDDGGGMGGSLTSARLEPQWLARIRPHSSFDEGWILQLNQSHMSPTVRETREARETGGGRQRGEGEEEGEERDRLREGGKTGEKKESRQETVDGI</sequence>
<dbReference type="Proteomes" id="UP001178508">
    <property type="component" value="Chromosome 2"/>
</dbReference>
<dbReference type="AlphaFoldDB" id="A0AAV1ENS8"/>